<dbReference type="Proteomes" id="UP000663853">
    <property type="component" value="Unassembled WGS sequence"/>
</dbReference>
<dbReference type="InterPro" id="IPR011990">
    <property type="entry name" value="TPR-like_helical_dom_sf"/>
</dbReference>
<dbReference type="SUPFAM" id="SSF81901">
    <property type="entry name" value="HCP-like"/>
    <property type="match status" value="1"/>
</dbReference>
<dbReference type="Pfam" id="PF12770">
    <property type="entry name" value="CHAT"/>
    <property type="match status" value="1"/>
</dbReference>
<gene>
    <name evidence="2" type="ORF">RDB_LOCUS174056</name>
</gene>
<accession>A0A8H3DJX7</accession>
<feature type="domain" description="CHAT" evidence="1">
    <location>
        <begin position="607"/>
        <end position="888"/>
    </location>
</feature>
<evidence type="ECO:0000313" key="2">
    <source>
        <dbReference type="EMBL" id="CAE6533937.1"/>
    </source>
</evidence>
<sequence length="888" mass="98892">MTTQKEVPNFAMVRGLGDIQKDIERITSVLSLTPNDDPNLPHLLADLGTSHKERYYRLGEINDIDKAIEYGSGALALTPEDDPDLPGLLETLGESHGIRFQRLGEIDDSEKELEYQSRALNLTTISHPNLPNRLTGLGLCHKARFERLGELNDIEKAIEYESRALSLTPDGHADLPGRLDNIGVSHKIRFKRLGELDDIEKALEYETRALTLTPDDHPNSASQFTNLGLSHKIRFERLGELNDIEKVIEYESRALALTPDGHPDKLGRLANLGASHNCRFQRLGEPDDLKKAFEYQTLELALTPDGHPVLPRQHHSLAVSLFHQSQLTGDSSQMQVSLEHFRKASQSLAGSSRERFMSSFEWAKLGSKHSSLNPIEAYQATIDVLPQFIWLGATTTQRYQDLLMIETMAVDAASAAIRSSDYPLALEWLELTRGVVWSQMLMLRSPLEKLQSAHPDLATRLHTVSDRLHRAGSELRKSEEVSSNPQTEKQVARQRRRLALEHHNLLSHARSLPGFEDLLGPMKANDLVRAARSGPIVVINCQADFCDALIIVPEQGNINHLPLPNFSREKVRQARSEMETAIKSEQFRERGVERQQEPGQVDIFGRVLASLWDGIVKPVLDYLGYKNDVPTDKLPHITWCPTGELSFLPLHAAGDYDRPRSRIFDYAISSFVPTLTALLATTPSSLSPDSRILAIGMESTPGHNSLPGITGELAFIKEHAQNIAEYSQLVNNEATTPAVLDAMERHDWVHLACHAHQNVQDPTRSGFFLYEGVLDLATINQRSFKKKGLAFLSACQTATGDEKLPDEAIHLASGMLMAGYSSVIATMWSVADEDGPFVADKVYGQLMKDRKVGNGEAGKALHHAVAELRDKVGEKEFARWVPYIHIGS</sequence>
<evidence type="ECO:0000259" key="1">
    <source>
        <dbReference type="Pfam" id="PF12770"/>
    </source>
</evidence>
<name>A0A8H3DJX7_9AGAM</name>
<protein>
    <recommendedName>
        <fullName evidence="1">CHAT domain-containing protein</fullName>
    </recommendedName>
</protein>
<dbReference type="AlphaFoldDB" id="A0A8H3DJX7"/>
<comment type="caution">
    <text evidence="2">The sequence shown here is derived from an EMBL/GenBank/DDBJ whole genome shotgun (WGS) entry which is preliminary data.</text>
</comment>
<proteinExistence type="predicted"/>
<reference evidence="2" key="1">
    <citation type="submission" date="2021-01" db="EMBL/GenBank/DDBJ databases">
        <authorList>
            <person name="Kaushik A."/>
        </authorList>
    </citation>
    <scope>NUCLEOTIDE SEQUENCE</scope>
    <source>
        <strain evidence="2">AG6-10EEA</strain>
    </source>
</reference>
<evidence type="ECO:0000313" key="3">
    <source>
        <dbReference type="Proteomes" id="UP000663853"/>
    </source>
</evidence>
<dbReference type="InterPro" id="IPR024983">
    <property type="entry name" value="CHAT_dom"/>
</dbReference>
<dbReference type="PANTHER" id="PTHR19959:SF119">
    <property type="entry name" value="FUNGAL LIPASE-LIKE DOMAIN-CONTAINING PROTEIN"/>
    <property type="match status" value="1"/>
</dbReference>
<dbReference type="EMBL" id="CAJMXA010004082">
    <property type="protein sequence ID" value="CAE6533937.1"/>
    <property type="molecule type" value="Genomic_DNA"/>
</dbReference>
<dbReference type="PANTHER" id="PTHR19959">
    <property type="entry name" value="KINESIN LIGHT CHAIN"/>
    <property type="match status" value="1"/>
</dbReference>
<organism evidence="2 3">
    <name type="scientific">Rhizoctonia solani</name>
    <dbReference type="NCBI Taxonomy" id="456999"/>
    <lineage>
        <taxon>Eukaryota</taxon>
        <taxon>Fungi</taxon>
        <taxon>Dikarya</taxon>
        <taxon>Basidiomycota</taxon>
        <taxon>Agaricomycotina</taxon>
        <taxon>Agaricomycetes</taxon>
        <taxon>Cantharellales</taxon>
        <taxon>Ceratobasidiaceae</taxon>
        <taxon>Rhizoctonia</taxon>
    </lineage>
</organism>
<dbReference type="Gene3D" id="1.25.40.10">
    <property type="entry name" value="Tetratricopeptide repeat domain"/>
    <property type="match status" value="2"/>
</dbReference>